<dbReference type="OrthoDB" id="9816805at2"/>
<proteinExistence type="predicted"/>
<accession>H1Y8L1</accession>
<evidence type="ECO:0000313" key="1">
    <source>
        <dbReference type="EMBL" id="EHQ26883.1"/>
    </source>
</evidence>
<dbReference type="RefSeq" id="WP_008507105.1">
    <property type="nucleotide sequence ID" value="NZ_CM001403.1"/>
</dbReference>
<protein>
    <submittedName>
        <fullName evidence="1">Uncharacterized protein</fullName>
    </submittedName>
</protein>
<evidence type="ECO:0000313" key="2">
    <source>
        <dbReference type="Proteomes" id="UP000002774"/>
    </source>
</evidence>
<keyword evidence="2" id="KW-1185">Reference proteome</keyword>
<reference evidence="1" key="1">
    <citation type="submission" date="2011-09" db="EMBL/GenBank/DDBJ databases">
        <title>The permanent draft genome of Mucilaginibacter paludis DSM 18603.</title>
        <authorList>
            <consortium name="US DOE Joint Genome Institute (JGI-PGF)"/>
            <person name="Lucas S."/>
            <person name="Han J."/>
            <person name="Lapidus A."/>
            <person name="Bruce D."/>
            <person name="Goodwin L."/>
            <person name="Pitluck S."/>
            <person name="Peters L."/>
            <person name="Kyrpides N."/>
            <person name="Mavromatis K."/>
            <person name="Ivanova N."/>
            <person name="Mikhailova N."/>
            <person name="Held B."/>
            <person name="Detter J.C."/>
            <person name="Tapia R."/>
            <person name="Han C."/>
            <person name="Land M."/>
            <person name="Hauser L."/>
            <person name="Markowitz V."/>
            <person name="Cheng J.-F."/>
            <person name="Hugenholtz P."/>
            <person name="Woyke T."/>
            <person name="Wu D."/>
            <person name="Tindall B."/>
            <person name="Brambilla E."/>
            <person name="Klenk H.-P."/>
            <person name="Eisen J.A."/>
        </authorList>
    </citation>
    <scope>NUCLEOTIDE SEQUENCE [LARGE SCALE GENOMIC DNA]</scope>
    <source>
        <strain evidence="1">DSM 18603</strain>
    </source>
</reference>
<sequence length="1118" mass="126809">MQEFLNHYGIKTSTLQDIKKRVFVVGRFNTADQDVSAYLFSKSRRIDNRYKASKDLSYASFIEVIRPTLTENFKPEATAPGESLPSFELSPQKMDANKGDSSYIIDPYNYFFTRAISSSDHPYFKDSITNGLPDNLLVDTPGETIYKQIRKRLREFCSFQARNYDIIRAFARLLAANSGRGGIPNNYADGEELPVNFIPLFISFLYKEGVEPFTLSLVDFESHPVWQTGISGSKKELFYTNFPKVVTAFKNYLIDPKGLNREWIDGIDLSSLPKIVDEPLRDQFNLSRESYNILQQIIKSKVLLSMVLQWAIEDTFKNLESVRHATGDYDKDEAAANAIINGTDGLPKPEKAGDKPVTEMITDFKTYFPIILDYIDYYDTPIEGDEIPKFKADFLKLPDFLQNIGNSILKDPLKVQNLKLVLNMESEQRNATLSAIETHFTDVLIPKMYKEPGMDLKELTKRFESYERELFQASSMLEVSDNKEVEGIFDIDEKGSSENSEDRLTFAINKMVDFLVHKDVVAGIQRTAQTIRNFSIVRQLSSKTQTALGAGGIGGFLPPYDNRESNAYGKNIIITESKAVYRDMELETPQTNAKIQHLLETAKEDKNIAPLLLLGEGEKDVSTIKNMEIAVVENDNKNLLVALNKFVNGGNKALIKTEIENIVKEDIKTYHFGLSKIYQRYAQPNQLHEFKNKVEAMTLSQMLLIHQDDLNLDKPGTNLYDLLLDMVEKIDQPGPPDIKKFFSEHSLTKYISRKHFSHGGKGFTALKAILKNQTDTSLTNVVQYVSELHGVKYLFDMVSKSNKDSEIIVVNAHADEFLEWVINNINNVDMNLFNPSGLANNNATQPQFPVTAFMTDLAFNKYGGDDTSSEKRSFLNKLSSFDEAIREGANKAILPPICIATSTADKNERWIFEGSQLQTECASSYSPILILGPSLPLNNINDSLFKTVLSSGYLFCTHLLTNGIEQRLNFFGVNAKPQGRFRNIGNGAFGATTTIQNLIEGSDRSNQDYAYAMDFYLYIIALLASATNYAGRPLIDRHWQTFYSFFFFDDANNHQQSKLLDNVSLFKGMTNWSLSNNVAMDKTLQSVFLFKNRRDPETAQKFENIQWFNNLSEVLQLY</sequence>
<dbReference type="STRING" id="714943.Mucpa_2771"/>
<name>H1Y8L1_9SPHI</name>
<gene>
    <name evidence="1" type="ORF">Mucpa_2771</name>
</gene>
<dbReference type="AlphaFoldDB" id="H1Y8L1"/>
<dbReference type="EMBL" id="CM001403">
    <property type="protein sequence ID" value="EHQ26883.1"/>
    <property type="molecule type" value="Genomic_DNA"/>
</dbReference>
<dbReference type="HOGENOM" id="CLU_280725_0_0_10"/>
<dbReference type="Proteomes" id="UP000002774">
    <property type="component" value="Chromosome"/>
</dbReference>
<organism evidence="1 2">
    <name type="scientific">Mucilaginibacter paludis DSM 18603</name>
    <dbReference type="NCBI Taxonomy" id="714943"/>
    <lineage>
        <taxon>Bacteria</taxon>
        <taxon>Pseudomonadati</taxon>
        <taxon>Bacteroidota</taxon>
        <taxon>Sphingobacteriia</taxon>
        <taxon>Sphingobacteriales</taxon>
        <taxon>Sphingobacteriaceae</taxon>
        <taxon>Mucilaginibacter</taxon>
    </lineage>
</organism>